<proteinExistence type="predicted"/>
<name>A0A816JTE7_BRANA</name>
<accession>A0A816JTE7</accession>
<evidence type="ECO:0000313" key="1">
    <source>
        <dbReference type="EMBL" id="CAF1879410.1"/>
    </source>
</evidence>
<dbReference type="Proteomes" id="UP001295469">
    <property type="component" value="Chromosome C02"/>
</dbReference>
<dbReference type="EMBL" id="HG994366">
    <property type="protein sequence ID" value="CAF1879410.1"/>
    <property type="molecule type" value="Genomic_DNA"/>
</dbReference>
<organism evidence="1">
    <name type="scientific">Brassica napus</name>
    <name type="common">Rape</name>
    <dbReference type="NCBI Taxonomy" id="3708"/>
    <lineage>
        <taxon>Eukaryota</taxon>
        <taxon>Viridiplantae</taxon>
        <taxon>Streptophyta</taxon>
        <taxon>Embryophyta</taxon>
        <taxon>Tracheophyta</taxon>
        <taxon>Spermatophyta</taxon>
        <taxon>Magnoliopsida</taxon>
        <taxon>eudicotyledons</taxon>
        <taxon>Gunneridae</taxon>
        <taxon>Pentapetalae</taxon>
        <taxon>rosids</taxon>
        <taxon>malvids</taxon>
        <taxon>Brassicales</taxon>
        <taxon>Brassicaceae</taxon>
        <taxon>Brassiceae</taxon>
        <taxon>Brassica</taxon>
    </lineage>
</organism>
<gene>
    <name evidence="1" type="ORF">DARMORV10_C02P02050.1</name>
</gene>
<protein>
    <submittedName>
        <fullName evidence="1">(rape) hypothetical protein</fullName>
    </submittedName>
</protein>
<sequence>MVKRRCLLPPHRRWLVPERLAGFAFEGLVRASPLRSENRRRALCFSSDASPLYSLPAQSQCVSPLSHSLLNVAWPVGEPNLPPALDRSVLHVGRSIGESVWDLLSRKRRVWFCSTSFSLGVPEPLPVASVEAVRSHPRVSVRVFLP</sequence>
<dbReference type="AlphaFoldDB" id="A0A816JTE7"/>
<reference evidence="1" key="1">
    <citation type="submission" date="2021-01" db="EMBL/GenBank/DDBJ databases">
        <authorList>
            <consortium name="Genoscope - CEA"/>
            <person name="William W."/>
        </authorList>
    </citation>
    <scope>NUCLEOTIDE SEQUENCE</scope>
</reference>